<accession>A0ABS1KQI4</accession>
<sequence length="142" mass="16022">MAIKKKSSPRPSGGKKTATIPFDFVLEALMPADPLVRPMFGGYAIYINGKVMMMLRRRDTHTDDNGVWVATSHEHHESLRKDFASLRTIGVFGVKESGWQILPEDSDGFEEEVLKACRLILKGDVRIGKVPKPKKKKKKKEE</sequence>
<keyword evidence="2" id="KW-1185">Reference proteome</keyword>
<dbReference type="EMBL" id="JAERRB010000003">
    <property type="protein sequence ID" value="MBL0741734.1"/>
    <property type="molecule type" value="Genomic_DNA"/>
</dbReference>
<organism evidence="1 2">
    <name type="scientific">Chryseolinea lacunae</name>
    <dbReference type="NCBI Taxonomy" id="2801331"/>
    <lineage>
        <taxon>Bacteria</taxon>
        <taxon>Pseudomonadati</taxon>
        <taxon>Bacteroidota</taxon>
        <taxon>Cytophagia</taxon>
        <taxon>Cytophagales</taxon>
        <taxon>Fulvivirgaceae</taxon>
        <taxon>Chryseolinea</taxon>
    </lineage>
</organism>
<gene>
    <name evidence="1" type="ORF">JI741_10925</name>
</gene>
<reference evidence="1 2" key="1">
    <citation type="submission" date="2021-01" db="EMBL/GenBank/DDBJ databases">
        <title>Chryseolinea sp. Jin1 Genome sequencing and assembly.</title>
        <authorList>
            <person name="Kim I."/>
        </authorList>
    </citation>
    <scope>NUCLEOTIDE SEQUENCE [LARGE SCALE GENOMIC DNA]</scope>
    <source>
        <strain evidence="1 2">Jin1</strain>
    </source>
</reference>
<dbReference type="RefSeq" id="WP_202009140.1">
    <property type="nucleotide sequence ID" value="NZ_JAERRB010000003.1"/>
</dbReference>
<evidence type="ECO:0008006" key="3">
    <source>
        <dbReference type="Google" id="ProtNLM"/>
    </source>
</evidence>
<evidence type="ECO:0000313" key="2">
    <source>
        <dbReference type="Proteomes" id="UP000613030"/>
    </source>
</evidence>
<comment type="caution">
    <text evidence="1">The sequence shown here is derived from an EMBL/GenBank/DDBJ whole genome shotgun (WGS) entry which is preliminary data.</text>
</comment>
<dbReference type="Proteomes" id="UP000613030">
    <property type="component" value="Unassembled WGS sequence"/>
</dbReference>
<proteinExistence type="predicted"/>
<name>A0ABS1KQI4_9BACT</name>
<evidence type="ECO:0000313" key="1">
    <source>
        <dbReference type="EMBL" id="MBL0741734.1"/>
    </source>
</evidence>
<protein>
    <recommendedName>
        <fullName evidence="3">TfoX N-terminal domain-containing protein</fullName>
    </recommendedName>
</protein>